<dbReference type="HOGENOM" id="CLU_036366_0_1_1"/>
<feature type="disulfide bond" evidence="9">
    <location>
        <begin position="433"/>
        <end position="439"/>
    </location>
</feature>
<dbReference type="EC" id="3.2.1.35" evidence="10"/>
<dbReference type="eggNOG" id="ENOG502R6HD">
    <property type="taxonomic scope" value="Eukaryota"/>
</dbReference>
<feature type="disulfide bond" evidence="9">
    <location>
        <begin position="372"/>
        <end position="383"/>
    </location>
</feature>
<organism evidence="12 13">
    <name type="scientific">Lepisosteus oculatus</name>
    <name type="common">Spotted gar</name>
    <dbReference type="NCBI Taxonomy" id="7918"/>
    <lineage>
        <taxon>Eukaryota</taxon>
        <taxon>Metazoa</taxon>
        <taxon>Chordata</taxon>
        <taxon>Craniata</taxon>
        <taxon>Vertebrata</taxon>
        <taxon>Euteleostomi</taxon>
        <taxon>Actinopterygii</taxon>
        <taxon>Neopterygii</taxon>
        <taxon>Holostei</taxon>
        <taxon>Semionotiformes</taxon>
        <taxon>Lepisosteidae</taxon>
        <taxon>Lepisosteus</taxon>
    </lineage>
</organism>
<feature type="signal peptide" evidence="11">
    <location>
        <begin position="1"/>
        <end position="18"/>
    </location>
</feature>
<feature type="chain" id="PRO_5004867703" description="Hyaluronidase" evidence="11">
    <location>
        <begin position="19"/>
        <end position="457"/>
    </location>
</feature>
<dbReference type="Ensembl" id="ENSLOCT00000019554.1">
    <property type="protein sequence ID" value="ENSLOCP00000019522.1"/>
    <property type="gene ID" value="ENSLOCG00000015857.1"/>
</dbReference>
<evidence type="ECO:0000256" key="1">
    <source>
        <dbReference type="ARBA" id="ARBA00000251"/>
    </source>
</evidence>
<feature type="disulfide bond" evidence="9">
    <location>
        <begin position="53"/>
        <end position="347"/>
    </location>
</feature>
<evidence type="ECO:0000256" key="6">
    <source>
        <dbReference type="PIRNR" id="PIRNR038193"/>
    </source>
</evidence>
<dbReference type="OMA" id="RAKIVFE"/>
<keyword evidence="13" id="KW-1185">Reference proteome</keyword>
<keyword evidence="5 10" id="KW-0326">Glycosidase</keyword>
<proteinExistence type="inferred from homology"/>
<evidence type="ECO:0000313" key="12">
    <source>
        <dbReference type="Ensembl" id="ENSLOCP00000019522.1"/>
    </source>
</evidence>
<dbReference type="PANTHER" id="PTHR11769">
    <property type="entry name" value="HYALURONIDASE"/>
    <property type="match status" value="1"/>
</dbReference>
<dbReference type="Proteomes" id="UP000018468">
    <property type="component" value="Linkage group LG8"/>
</dbReference>
<feature type="active site" description="Proton donor" evidence="7">
    <location>
        <position position="141"/>
    </location>
</feature>
<dbReference type="Bgee" id="ENSLOCG00000015857">
    <property type="expression patterns" value="Expressed in testis and 2 other cell types or tissues"/>
</dbReference>
<evidence type="ECO:0000256" key="10">
    <source>
        <dbReference type="RuleBase" id="RU610713"/>
    </source>
</evidence>
<dbReference type="PANTHER" id="PTHR11769:SF20">
    <property type="entry name" value="HYALURONIDASE PH-20"/>
    <property type="match status" value="1"/>
</dbReference>
<dbReference type="InterPro" id="IPR018155">
    <property type="entry name" value="Hyaluronidase"/>
</dbReference>
<dbReference type="SUPFAM" id="SSF51445">
    <property type="entry name" value="(Trans)glycosidases"/>
    <property type="match status" value="1"/>
</dbReference>
<feature type="disulfide bond" evidence="9">
    <location>
        <begin position="377"/>
        <end position="431"/>
    </location>
</feature>
<dbReference type="SMR" id="W5NFW3"/>
<dbReference type="STRING" id="7918.ENSLOCP00000019522"/>
<reference evidence="12" key="3">
    <citation type="submission" date="2025-09" db="UniProtKB">
        <authorList>
            <consortium name="Ensembl"/>
        </authorList>
    </citation>
    <scope>IDENTIFICATION</scope>
</reference>
<keyword evidence="3 10" id="KW-0378">Hydrolase</keyword>
<dbReference type="GlyCosmos" id="W5NFW3">
    <property type="glycosylation" value="1 site, No reported glycans"/>
</dbReference>
<dbReference type="GO" id="GO:0005975">
    <property type="term" value="P:carbohydrate metabolic process"/>
    <property type="evidence" value="ECO:0007669"/>
    <property type="project" value="UniProtKB-UniRule"/>
</dbReference>
<keyword evidence="11" id="KW-0732">Signal</keyword>
<dbReference type="FunFam" id="3.20.20.70:FF:000065">
    <property type="entry name" value="Hyaluronidase"/>
    <property type="match status" value="1"/>
</dbReference>
<protein>
    <recommendedName>
        <fullName evidence="10">Hyaluronidase</fullName>
        <ecNumber evidence="10">3.2.1.35</ecNumber>
    </recommendedName>
</protein>
<evidence type="ECO:0000256" key="7">
    <source>
        <dbReference type="PIRSR" id="PIRSR038193-1"/>
    </source>
</evidence>
<dbReference type="EMBL" id="AHAT01035612">
    <property type="status" value="NOT_ANNOTATED_CDS"/>
    <property type="molecule type" value="Genomic_DNA"/>
</dbReference>
<reference evidence="13" key="1">
    <citation type="submission" date="2011-12" db="EMBL/GenBank/DDBJ databases">
        <title>The Draft Genome of Lepisosteus oculatus.</title>
        <authorList>
            <consortium name="The Broad Institute Genome Assembly &amp; Analysis Group"/>
            <consortium name="Computational R&amp;D Group"/>
            <consortium name="and Sequencing Platform"/>
            <person name="Di Palma F."/>
            <person name="Alfoldi J."/>
            <person name="Johnson J."/>
            <person name="Berlin A."/>
            <person name="Gnerre S."/>
            <person name="Jaffe D."/>
            <person name="MacCallum I."/>
            <person name="Young S."/>
            <person name="Walker B.J."/>
            <person name="Lander E.S."/>
            <person name="Lindblad-Toh K."/>
        </authorList>
    </citation>
    <scope>NUCLEOTIDE SEQUENCE [LARGE SCALE GENOMIC DNA]</scope>
</reference>
<comment type="similarity">
    <text evidence="2 6 10">Belongs to the glycosyl hydrolase 56 family.</text>
</comment>
<dbReference type="PIRSF" id="PIRSF038193">
    <property type="entry name" value="Hyaluronidase"/>
    <property type="match status" value="1"/>
</dbReference>
<keyword evidence="4 9" id="KW-1015">Disulfide bond</keyword>
<evidence type="ECO:0000256" key="4">
    <source>
        <dbReference type="ARBA" id="ARBA00023157"/>
    </source>
</evidence>
<name>W5NFW3_LEPOC</name>
<feature type="disulfide bond" evidence="9">
    <location>
        <begin position="217"/>
        <end position="233"/>
    </location>
</feature>
<dbReference type="PRINTS" id="PR00846">
    <property type="entry name" value="GLHYDRLASE56"/>
</dbReference>
<evidence type="ECO:0000256" key="11">
    <source>
        <dbReference type="SAM" id="SignalP"/>
    </source>
</evidence>
<dbReference type="GO" id="GO:0004415">
    <property type="term" value="F:hyalurononglucosaminidase activity"/>
    <property type="evidence" value="ECO:0000318"/>
    <property type="project" value="GO_Central"/>
</dbReference>
<dbReference type="GO" id="GO:0001669">
    <property type="term" value="C:acrosomal vesicle"/>
    <property type="evidence" value="ECO:0000318"/>
    <property type="project" value="GO_Central"/>
</dbReference>
<dbReference type="Pfam" id="PF01630">
    <property type="entry name" value="Glyco_hydro_56"/>
    <property type="match status" value="1"/>
</dbReference>
<evidence type="ECO:0000256" key="8">
    <source>
        <dbReference type="PIRSR" id="PIRSR038193-2"/>
    </source>
</evidence>
<dbReference type="InParanoid" id="W5NFW3"/>
<comment type="catalytic activity">
    <reaction evidence="1 10">
        <text>Random hydrolysis of (1-&gt;4)-linkages between N-acetyl-beta-D-glucosamine and D-glucuronate residues in hyaluronate.</text>
        <dbReference type="EC" id="3.2.1.35"/>
    </reaction>
</comment>
<evidence type="ECO:0000256" key="2">
    <source>
        <dbReference type="ARBA" id="ARBA00008871"/>
    </source>
</evidence>
<feature type="glycosylation site" description="N-linked (GlcNAc...) asparagine" evidence="8">
    <location>
        <position position="364"/>
    </location>
</feature>
<sequence length="457" mass="53187">PLRLFFGTAAWTLTLCFALITQVNRCKTLFQTAPPLDLKSPFVFAWNAPTELCESWFNISFDLKYFRYVSSTLKSSTNQSIAIFYIDRFGIFPYVDEDTGMIYNGGLPQLINFKEHYKEAKEDIMFYIPSEQPGLAVLDFEEWRPQWIRNWGSKDIYRNLSLYLVMQQDLTLTFAESEDAAREEFEKAAIRYFKDSLRLGKASKPNRLWGYYLYPDCYNYEYTDDLTDYSGNCPDIEIARNNDLMWLWEESTALYPSIYLEIILKNTFKAALYVRHRIQESMRVSMLPKKNYSIPIYAYIRLVFKNSDQDYLSEFDLVNTIGEAAALGSAGVIAWGDMNVTEIKNSCLMLKHYLEKNLNPYIVNVSTAAKFCSTVLCNDNGRCVRKKWNTSDYLHLDPRRFIIKKSVTGALSVEGKLSQEDINFFEAKFTCLCYTGKSCRSKWMWKGIPETLYNQSP</sequence>
<dbReference type="InterPro" id="IPR017853">
    <property type="entry name" value="GH"/>
</dbReference>
<dbReference type="Gene3D" id="3.20.20.70">
    <property type="entry name" value="Aldolase class I"/>
    <property type="match status" value="1"/>
</dbReference>
<reference evidence="12" key="2">
    <citation type="submission" date="2025-08" db="UniProtKB">
        <authorList>
            <consortium name="Ensembl"/>
        </authorList>
    </citation>
    <scope>IDENTIFICATION</scope>
</reference>
<accession>W5NFW3</accession>
<dbReference type="InterPro" id="IPR013785">
    <property type="entry name" value="Aldolase_TIM"/>
</dbReference>
<dbReference type="GeneTree" id="ENSGT01020000230364"/>
<evidence type="ECO:0000313" key="13">
    <source>
        <dbReference type="Proteomes" id="UP000018468"/>
    </source>
</evidence>
<evidence type="ECO:0000256" key="9">
    <source>
        <dbReference type="PIRSR" id="PIRSR038193-3"/>
    </source>
</evidence>
<evidence type="ECO:0000256" key="3">
    <source>
        <dbReference type="ARBA" id="ARBA00022801"/>
    </source>
</evidence>
<evidence type="ECO:0000256" key="5">
    <source>
        <dbReference type="ARBA" id="ARBA00023295"/>
    </source>
</evidence>
<dbReference type="GO" id="GO:0030214">
    <property type="term" value="P:hyaluronan catabolic process"/>
    <property type="evidence" value="ECO:0000318"/>
    <property type="project" value="GO_Central"/>
</dbReference>
<dbReference type="AlphaFoldDB" id="W5NFW3"/>